<evidence type="ECO:0000256" key="1">
    <source>
        <dbReference type="ARBA" id="ARBA00004202"/>
    </source>
</evidence>
<dbReference type="Gene3D" id="3.40.50.300">
    <property type="entry name" value="P-loop containing nucleotide triphosphate hydrolases"/>
    <property type="match status" value="2"/>
</dbReference>
<evidence type="ECO:0000256" key="7">
    <source>
        <dbReference type="ARBA" id="ARBA00022967"/>
    </source>
</evidence>
<dbReference type="SMART" id="SM00382">
    <property type="entry name" value="AAA"/>
    <property type="match status" value="1"/>
</dbReference>
<protein>
    <submittedName>
        <fullName evidence="10">ABC transporter ATP-binding protein</fullName>
    </submittedName>
</protein>
<keyword evidence="4" id="KW-0677">Repeat</keyword>
<dbReference type="PROSITE" id="PS50893">
    <property type="entry name" value="ABC_TRANSPORTER_2"/>
    <property type="match status" value="2"/>
</dbReference>
<accession>A0A9D2HIC2</accession>
<feature type="domain" description="ABC transporter" evidence="9">
    <location>
        <begin position="6"/>
        <end position="246"/>
    </location>
</feature>
<reference evidence="10" key="2">
    <citation type="submission" date="2021-04" db="EMBL/GenBank/DDBJ databases">
        <authorList>
            <person name="Gilroy R."/>
        </authorList>
    </citation>
    <scope>NUCLEOTIDE SEQUENCE</scope>
    <source>
        <strain evidence="10">CHK178-16964</strain>
    </source>
</reference>
<keyword evidence="7" id="KW-1278">Translocase</keyword>
<keyword evidence="2" id="KW-0813">Transport</keyword>
<dbReference type="PANTHER" id="PTHR43790">
    <property type="entry name" value="CARBOHYDRATE TRANSPORT ATP-BINDING PROTEIN MG119-RELATED"/>
    <property type="match status" value="1"/>
</dbReference>
<dbReference type="SUPFAM" id="SSF52540">
    <property type="entry name" value="P-loop containing nucleoside triphosphate hydrolases"/>
    <property type="match status" value="2"/>
</dbReference>
<keyword evidence="6 10" id="KW-0067">ATP-binding</keyword>
<dbReference type="GO" id="GO:0005524">
    <property type="term" value="F:ATP binding"/>
    <property type="evidence" value="ECO:0007669"/>
    <property type="project" value="UniProtKB-KW"/>
</dbReference>
<comment type="caution">
    <text evidence="10">The sequence shown here is derived from an EMBL/GenBank/DDBJ whole genome shotgun (WGS) entry which is preliminary data.</text>
</comment>
<dbReference type="CDD" id="cd03215">
    <property type="entry name" value="ABC_Carb_Monos_II"/>
    <property type="match status" value="1"/>
</dbReference>
<evidence type="ECO:0000256" key="8">
    <source>
        <dbReference type="ARBA" id="ARBA00023136"/>
    </source>
</evidence>
<reference evidence="10" key="1">
    <citation type="journal article" date="2021" name="PeerJ">
        <title>Extensive microbial diversity within the chicken gut microbiome revealed by metagenomics and culture.</title>
        <authorList>
            <person name="Gilroy R."/>
            <person name="Ravi A."/>
            <person name="Getino M."/>
            <person name="Pursley I."/>
            <person name="Horton D.L."/>
            <person name="Alikhan N.F."/>
            <person name="Baker D."/>
            <person name="Gharbi K."/>
            <person name="Hall N."/>
            <person name="Watson M."/>
            <person name="Adriaenssens E.M."/>
            <person name="Foster-Nyarko E."/>
            <person name="Jarju S."/>
            <person name="Secka A."/>
            <person name="Antonio M."/>
            <person name="Oren A."/>
            <person name="Chaudhuri R.R."/>
            <person name="La Ragione R."/>
            <person name="Hildebrand F."/>
            <person name="Pallen M.J."/>
        </authorList>
    </citation>
    <scope>NUCLEOTIDE SEQUENCE</scope>
    <source>
        <strain evidence="10">CHK178-16964</strain>
    </source>
</reference>
<dbReference type="EMBL" id="DWZA01000060">
    <property type="protein sequence ID" value="HJA71315.1"/>
    <property type="molecule type" value="Genomic_DNA"/>
</dbReference>
<evidence type="ECO:0000313" key="11">
    <source>
        <dbReference type="Proteomes" id="UP000823900"/>
    </source>
</evidence>
<keyword evidence="8" id="KW-0472">Membrane</keyword>
<dbReference type="AlphaFoldDB" id="A0A9D2HIC2"/>
<feature type="domain" description="ABC transporter" evidence="9">
    <location>
        <begin position="263"/>
        <end position="508"/>
    </location>
</feature>
<dbReference type="CDD" id="cd03216">
    <property type="entry name" value="ABC_Carb_Monos_I"/>
    <property type="match status" value="1"/>
</dbReference>
<evidence type="ECO:0000256" key="6">
    <source>
        <dbReference type="ARBA" id="ARBA00022840"/>
    </source>
</evidence>
<dbReference type="InterPro" id="IPR050107">
    <property type="entry name" value="ABC_carbohydrate_import_ATPase"/>
</dbReference>
<dbReference type="PROSITE" id="PS00211">
    <property type="entry name" value="ABC_TRANSPORTER_1"/>
    <property type="match status" value="1"/>
</dbReference>
<dbReference type="Pfam" id="PF00005">
    <property type="entry name" value="ABC_tran"/>
    <property type="match status" value="2"/>
</dbReference>
<proteinExistence type="predicted"/>
<sequence>MSEYIVEMNHITKRFPGITANDDVTIKIRKGEIFALLGENGAGKSTLMSMLFGMYEPDEGEILIRGKKEHISSPSYAASLNIGMVHQHFKLVSNYTVTENIILGIPSKTRRFGFLPSVDLKAANQRVEEISRKYGLEVNPTSRIEELNVSVQQRVEILKMLYREAEILIFDEPTAVLTPQEIEFLLEIIRGLRESGKTIILITHKLEEIKKVADRCAILCRGKLIDVLDVASTSTKTMANLMVGREVSFVTEKQPPKFGDVILKVDHLTVKNQDNFPVVKDVSFSIRGGEIFAIAGVSGNGQVELADAIAGLLKAASGTIVLNGTDITYYSIRKRTLEGISYIPEDRQNYGLVMDFTLEDNLALRNYFKEPFSKKGILNREAISAYGTKLIEEYDVRSGQGNKTIVRSMSGGNQQKAIIAREIEQECPLAIFVQPTRGLDIGAIENIHKQMIAERDKGRAILLISLELDEIMNCADTIGVIYNGQIQKIAPAGELTASQVGEFMMGVKQDAK</sequence>
<evidence type="ECO:0000313" key="10">
    <source>
        <dbReference type="EMBL" id="HJA71315.1"/>
    </source>
</evidence>
<dbReference type="FunFam" id="3.40.50.300:FF:000127">
    <property type="entry name" value="Ribose import ATP-binding protein RbsA"/>
    <property type="match status" value="1"/>
</dbReference>
<evidence type="ECO:0000256" key="4">
    <source>
        <dbReference type="ARBA" id="ARBA00022737"/>
    </source>
</evidence>
<organism evidence="10 11">
    <name type="scientific">Candidatus Lachnoclostridium stercoravium</name>
    <dbReference type="NCBI Taxonomy" id="2838633"/>
    <lineage>
        <taxon>Bacteria</taxon>
        <taxon>Bacillati</taxon>
        <taxon>Bacillota</taxon>
        <taxon>Clostridia</taxon>
        <taxon>Lachnospirales</taxon>
        <taxon>Lachnospiraceae</taxon>
    </lineage>
</organism>
<evidence type="ECO:0000256" key="5">
    <source>
        <dbReference type="ARBA" id="ARBA00022741"/>
    </source>
</evidence>
<name>A0A9D2HIC2_9FIRM</name>
<dbReference type="PANTHER" id="PTHR43790:SF4">
    <property type="entry name" value="GUANOSINE IMPORT ATP-BINDING PROTEIN NUPO"/>
    <property type="match status" value="1"/>
</dbReference>
<keyword evidence="3" id="KW-1003">Cell membrane</keyword>
<dbReference type="InterPro" id="IPR027417">
    <property type="entry name" value="P-loop_NTPase"/>
</dbReference>
<dbReference type="Proteomes" id="UP000823900">
    <property type="component" value="Unassembled WGS sequence"/>
</dbReference>
<dbReference type="GO" id="GO:0005886">
    <property type="term" value="C:plasma membrane"/>
    <property type="evidence" value="ECO:0007669"/>
    <property type="project" value="UniProtKB-SubCell"/>
</dbReference>
<gene>
    <name evidence="10" type="ORF">IAA07_06995</name>
</gene>
<evidence type="ECO:0000256" key="3">
    <source>
        <dbReference type="ARBA" id="ARBA00022475"/>
    </source>
</evidence>
<evidence type="ECO:0000259" key="9">
    <source>
        <dbReference type="PROSITE" id="PS50893"/>
    </source>
</evidence>
<evidence type="ECO:0000256" key="2">
    <source>
        <dbReference type="ARBA" id="ARBA00022448"/>
    </source>
</evidence>
<dbReference type="InterPro" id="IPR017871">
    <property type="entry name" value="ABC_transporter-like_CS"/>
</dbReference>
<keyword evidence="5" id="KW-0547">Nucleotide-binding</keyword>
<dbReference type="GO" id="GO:0016887">
    <property type="term" value="F:ATP hydrolysis activity"/>
    <property type="evidence" value="ECO:0007669"/>
    <property type="project" value="InterPro"/>
</dbReference>
<comment type="subcellular location">
    <subcellularLocation>
        <location evidence="1">Cell membrane</location>
        <topology evidence="1">Peripheral membrane protein</topology>
    </subcellularLocation>
</comment>
<dbReference type="InterPro" id="IPR003593">
    <property type="entry name" value="AAA+_ATPase"/>
</dbReference>
<dbReference type="InterPro" id="IPR003439">
    <property type="entry name" value="ABC_transporter-like_ATP-bd"/>
</dbReference>